<feature type="domain" description="DUF305" evidence="1">
    <location>
        <begin position="24"/>
        <end position="165"/>
    </location>
</feature>
<evidence type="ECO:0000259" key="1">
    <source>
        <dbReference type="Pfam" id="PF03713"/>
    </source>
</evidence>
<organism evidence="2">
    <name type="scientific">freshwater metagenome</name>
    <dbReference type="NCBI Taxonomy" id="449393"/>
    <lineage>
        <taxon>unclassified sequences</taxon>
        <taxon>metagenomes</taxon>
        <taxon>ecological metagenomes</taxon>
    </lineage>
</organism>
<dbReference type="Gene3D" id="1.20.1260.10">
    <property type="match status" value="1"/>
</dbReference>
<proteinExistence type="predicted"/>
<accession>A0A6J6P9Y2</accession>
<dbReference type="InterPro" id="IPR005183">
    <property type="entry name" value="DUF305_CopM-like"/>
</dbReference>
<gene>
    <name evidence="2" type="ORF">UFOPK2593_00296</name>
</gene>
<evidence type="ECO:0000313" key="2">
    <source>
        <dbReference type="EMBL" id="CAB4695302.1"/>
    </source>
</evidence>
<protein>
    <submittedName>
        <fullName evidence="2">Unannotated protein</fullName>
    </submittedName>
</protein>
<dbReference type="EMBL" id="CAEZXW010000010">
    <property type="protein sequence ID" value="CAB4695302.1"/>
    <property type="molecule type" value="Genomic_DNA"/>
</dbReference>
<dbReference type="InterPro" id="IPR012347">
    <property type="entry name" value="Ferritin-like"/>
</dbReference>
<dbReference type="Pfam" id="PF03713">
    <property type="entry name" value="DUF305"/>
    <property type="match status" value="1"/>
</dbReference>
<sequence>MSGDSDMNMGATSSTRASGLQGNDIMFAQMMIPHHEQAVKMSDFALLTSTNPEVLTLAKDIRDAQAPEILQMKGWLEKSNASEDMGHSMGDSMGGMLSESELTTLKNATGKTFDTLFLNGMIAHHEGAIHMTLMIKESSNPEVKTLGENIVTSQTAQITLMKDMLSRIK</sequence>
<reference evidence="2" key="1">
    <citation type="submission" date="2020-05" db="EMBL/GenBank/DDBJ databases">
        <authorList>
            <person name="Chiriac C."/>
            <person name="Salcher M."/>
            <person name="Ghai R."/>
            <person name="Kavagutti S V."/>
        </authorList>
    </citation>
    <scope>NUCLEOTIDE SEQUENCE</scope>
</reference>
<dbReference type="AlphaFoldDB" id="A0A6J6P9Y2"/>
<name>A0A6J6P9Y2_9ZZZZ</name>
<dbReference type="PANTHER" id="PTHR36933:SF1">
    <property type="entry name" value="SLL0788 PROTEIN"/>
    <property type="match status" value="1"/>
</dbReference>
<dbReference type="PANTHER" id="PTHR36933">
    <property type="entry name" value="SLL0788 PROTEIN"/>
    <property type="match status" value="1"/>
</dbReference>